<dbReference type="GO" id="GO:0018580">
    <property type="term" value="F:nitronate monooxygenase activity"/>
    <property type="evidence" value="ECO:0007669"/>
    <property type="project" value="InterPro"/>
</dbReference>
<evidence type="ECO:0000256" key="1">
    <source>
        <dbReference type="ARBA" id="ARBA00003535"/>
    </source>
</evidence>
<keyword evidence="7" id="KW-1185">Reference proteome</keyword>
<organism evidence="6 7">
    <name type="scientific">Youngiibacter fragilis 232.1</name>
    <dbReference type="NCBI Taxonomy" id="994573"/>
    <lineage>
        <taxon>Bacteria</taxon>
        <taxon>Bacillati</taxon>
        <taxon>Bacillota</taxon>
        <taxon>Clostridia</taxon>
        <taxon>Eubacteriales</taxon>
        <taxon>Clostridiaceae</taxon>
        <taxon>Youngiibacter</taxon>
    </lineage>
</organism>
<dbReference type="PATRIC" id="fig|994573.3.peg.1054"/>
<dbReference type="Proteomes" id="UP000017747">
    <property type="component" value="Unassembled WGS sequence"/>
</dbReference>
<dbReference type="STRING" id="994573.T472_0205645"/>
<comment type="function">
    <text evidence="1">Nitronate monooxygenase that uses molecular oxygen to catalyze the oxidative denitrification of alkyl nitronates. Acts on propionate 3-nitronate (P3N), the presumed physiological substrate. Probably functions in the detoxification of P3N, a metabolic poison produced by plants and fungi as a defense mechanism.</text>
</comment>
<name>V4F1E7_9CLOT</name>
<dbReference type="Pfam" id="PF03060">
    <property type="entry name" value="NMO"/>
    <property type="match status" value="1"/>
</dbReference>
<dbReference type="eggNOG" id="COG2070">
    <property type="taxonomic scope" value="Bacteria"/>
</dbReference>
<keyword evidence="6" id="KW-0503">Monooxygenase</keyword>
<dbReference type="AlphaFoldDB" id="V4F1E7"/>
<gene>
    <name evidence="6" type="ORF">T472_0205645</name>
</gene>
<evidence type="ECO:0000256" key="3">
    <source>
        <dbReference type="ARBA" id="ARBA00022630"/>
    </source>
</evidence>
<reference evidence="6 7" key="1">
    <citation type="journal article" date="2014" name="Genome Announc.">
        <title>Genome Sequence of Youngiibacter fragilis, the Type Strain of the Genus Youngiibacter.</title>
        <authorList>
            <person name="Wawrik C.B."/>
            <person name="Callaghan A.V."/>
            <person name="Stamps B.W."/>
            <person name="Wawrik B."/>
        </authorList>
    </citation>
    <scope>NUCLEOTIDE SEQUENCE [LARGE SCALE GENOMIC DNA]</scope>
    <source>
        <strain evidence="6 7">232.1</strain>
    </source>
</reference>
<dbReference type="Gene3D" id="3.20.20.70">
    <property type="entry name" value="Aldolase class I"/>
    <property type="match status" value="1"/>
</dbReference>
<evidence type="ECO:0000256" key="2">
    <source>
        <dbReference type="ARBA" id="ARBA00013457"/>
    </source>
</evidence>
<dbReference type="InterPro" id="IPR013785">
    <property type="entry name" value="Aldolase_TIM"/>
</dbReference>
<evidence type="ECO:0000313" key="6">
    <source>
        <dbReference type="EMBL" id="ETA81552.1"/>
    </source>
</evidence>
<dbReference type="PANTHER" id="PTHR32332:SF20">
    <property type="entry name" value="2-NITROPROPANE DIOXYGENASE-LIKE PROTEIN"/>
    <property type="match status" value="1"/>
</dbReference>
<evidence type="ECO:0000256" key="4">
    <source>
        <dbReference type="ARBA" id="ARBA00022643"/>
    </source>
</evidence>
<evidence type="ECO:0000313" key="7">
    <source>
        <dbReference type="Proteomes" id="UP000017747"/>
    </source>
</evidence>
<keyword evidence="3" id="KW-0285">Flavoprotein</keyword>
<keyword evidence="4" id="KW-0288">FMN</keyword>
<comment type="caution">
    <text evidence="6">The sequence shown here is derived from an EMBL/GenBank/DDBJ whole genome shotgun (WGS) entry which is preliminary data.</text>
</comment>
<dbReference type="InterPro" id="IPR004136">
    <property type="entry name" value="NMO"/>
</dbReference>
<evidence type="ECO:0000256" key="5">
    <source>
        <dbReference type="ARBA" id="ARBA00023002"/>
    </source>
</evidence>
<dbReference type="SUPFAM" id="SSF51412">
    <property type="entry name" value="Inosine monophosphate dehydrogenase (IMPDH)"/>
    <property type="match status" value="1"/>
</dbReference>
<proteinExistence type="predicted"/>
<dbReference type="OrthoDB" id="9778912at2"/>
<keyword evidence="5" id="KW-0560">Oxidoreductase</keyword>
<dbReference type="CDD" id="cd04730">
    <property type="entry name" value="NPD_like"/>
    <property type="match status" value="1"/>
</dbReference>
<sequence length="314" mass="34042">MKTKLTQMLGIEYPILCGGMYGLSDAKLVSSISNAGGLGFIASGHMTDTEMLRKEIKRTRTLTDKPFGVNISLLKESKNDLSRNFIDVVIEEKIPVVETAGNDPSELIGRLKSGGVKVLHKVVTARHAIKAVEAGADAIILVGYSAGGHPGMEEVCLFVNLPETIASVKVPVIAAGGIATGKGMASVMMMGADGVLMGSAFAVTEESLFHRKIKERIVDSRSTDTAVVFKTIRNAFRCLKNDLTKEILEKERQQATPEELLKYLKGFDAKKSYLEGDIENIFIPIGQVIGLINDIPTCKVLIDRIVSEYNEIVT</sequence>
<protein>
    <recommendedName>
        <fullName evidence="2">Probable nitronate monooxygenase</fullName>
    </recommendedName>
</protein>
<dbReference type="EMBL" id="AXUN02000090">
    <property type="protein sequence ID" value="ETA81552.1"/>
    <property type="molecule type" value="Genomic_DNA"/>
</dbReference>
<dbReference type="RefSeq" id="WP_023386266.1">
    <property type="nucleotide sequence ID" value="NZ_AXUN02000090.1"/>
</dbReference>
<dbReference type="PANTHER" id="PTHR32332">
    <property type="entry name" value="2-NITROPROPANE DIOXYGENASE"/>
    <property type="match status" value="1"/>
</dbReference>
<accession>V4F1E7</accession>